<dbReference type="STRING" id="77586.A0A0D9X092"/>
<reference evidence="1 2" key="1">
    <citation type="submission" date="2012-08" db="EMBL/GenBank/DDBJ databases">
        <title>Oryza genome evolution.</title>
        <authorList>
            <person name="Wing R.A."/>
        </authorList>
    </citation>
    <scope>NUCLEOTIDE SEQUENCE</scope>
</reference>
<evidence type="ECO:0000313" key="2">
    <source>
        <dbReference type="Proteomes" id="UP000032180"/>
    </source>
</evidence>
<dbReference type="EnsemblPlants" id="LPERR07G15820.1">
    <property type="protein sequence ID" value="LPERR07G15820.1"/>
    <property type="gene ID" value="LPERR07G15820"/>
</dbReference>
<keyword evidence="2" id="KW-1185">Reference proteome</keyword>
<evidence type="ECO:0000313" key="1">
    <source>
        <dbReference type="EnsemblPlants" id="LPERR07G15820.1"/>
    </source>
</evidence>
<dbReference type="HOGENOM" id="CLU_030310_1_0_1"/>
<accession>A0A0D9X092</accession>
<evidence type="ECO:0008006" key="3">
    <source>
        <dbReference type="Google" id="ProtNLM"/>
    </source>
</evidence>
<name>A0A0D9X092_9ORYZ</name>
<dbReference type="Gramene" id="LPERR07G15820.1">
    <property type="protein sequence ID" value="LPERR07G15820.1"/>
    <property type="gene ID" value="LPERR07G15820"/>
</dbReference>
<dbReference type="PANTHER" id="PTHR31264">
    <property type="entry name" value="OS07G0554500 PROTEIN-RELATED"/>
    <property type="match status" value="1"/>
</dbReference>
<dbReference type="AlphaFoldDB" id="A0A0D9X092"/>
<dbReference type="Proteomes" id="UP000032180">
    <property type="component" value="Chromosome 7"/>
</dbReference>
<protein>
    <recommendedName>
        <fullName evidence="3">DUF295 domain-containing protein</fullName>
    </recommendedName>
</protein>
<reference evidence="2" key="2">
    <citation type="submission" date="2013-12" db="EMBL/GenBank/DDBJ databases">
        <authorList>
            <person name="Yu Y."/>
            <person name="Lee S."/>
            <person name="de Baynast K."/>
            <person name="Wissotski M."/>
            <person name="Liu L."/>
            <person name="Talag J."/>
            <person name="Goicoechea J."/>
            <person name="Angelova A."/>
            <person name="Jetty R."/>
            <person name="Kudrna D."/>
            <person name="Golser W."/>
            <person name="Rivera L."/>
            <person name="Zhang J."/>
            <person name="Wing R."/>
        </authorList>
    </citation>
    <scope>NUCLEOTIDE SEQUENCE</scope>
</reference>
<organism evidence="1 2">
    <name type="scientific">Leersia perrieri</name>
    <dbReference type="NCBI Taxonomy" id="77586"/>
    <lineage>
        <taxon>Eukaryota</taxon>
        <taxon>Viridiplantae</taxon>
        <taxon>Streptophyta</taxon>
        <taxon>Embryophyta</taxon>
        <taxon>Tracheophyta</taxon>
        <taxon>Spermatophyta</taxon>
        <taxon>Magnoliopsida</taxon>
        <taxon>Liliopsida</taxon>
        <taxon>Poales</taxon>
        <taxon>Poaceae</taxon>
        <taxon>BOP clade</taxon>
        <taxon>Oryzoideae</taxon>
        <taxon>Oryzeae</taxon>
        <taxon>Oryzinae</taxon>
        <taxon>Leersia</taxon>
    </lineage>
</organism>
<sequence length="251" mass="28354">MGDTSFIRVMAKAHYECKVVVFAFSSLTEEWCSSKSFSWSVLADDPWFSSPAQARHWSSPRYYAHGCFYCVMNLVEKLLVLDTCKIVFFTVDFNWGQNIDILEAEEGMTAVFSLKRYSGRTHLCYTIRQIEADAANGPPLILDKTIPLPLPSDYCFFIIDAAQGYLLLQGNRLESLIYSSEVVDKPDNLYFSLEPKTLLLEKVCGPTRIIICAKIYTGFPPSLLVWHDDNDIESGQSCRAALVTLTRPSLV</sequence>
<reference evidence="1" key="3">
    <citation type="submission" date="2015-04" db="UniProtKB">
        <authorList>
            <consortium name="EnsemblPlants"/>
        </authorList>
    </citation>
    <scope>IDENTIFICATION</scope>
</reference>
<proteinExistence type="predicted"/>